<evidence type="ECO:0000256" key="9">
    <source>
        <dbReference type="ARBA" id="ARBA00022777"/>
    </source>
</evidence>
<dbReference type="InterPro" id="IPR003594">
    <property type="entry name" value="HATPase_dom"/>
</dbReference>
<dbReference type="CDD" id="cd00130">
    <property type="entry name" value="PAS"/>
    <property type="match status" value="1"/>
</dbReference>
<dbReference type="InterPro" id="IPR036890">
    <property type="entry name" value="HATPase_C_sf"/>
</dbReference>
<dbReference type="CDD" id="cd16922">
    <property type="entry name" value="HATPase_EvgS-ArcB-TorS-like"/>
    <property type="match status" value="1"/>
</dbReference>
<evidence type="ECO:0000256" key="5">
    <source>
        <dbReference type="ARBA" id="ARBA00022679"/>
    </source>
</evidence>
<evidence type="ECO:0000256" key="7">
    <source>
        <dbReference type="ARBA" id="ARBA00022729"/>
    </source>
</evidence>
<dbReference type="CDD" id="cd00082">
    <property type="entry name" value="HisKA"/>
    <property type="match status" value="1"/>
</dbReference>
<dbReference type="GO" id="GO:0000155">
    <property type="term" value="F:phosphorelay sensor kinase activity"/>
    <property type="evidence" value="ECO:0007669"/>
    <property type="project" value="InterPro"/>
</dbReference>
<accession>A0AAQ1GBS7</accession>
<keyword evidence="11 20" id="KW-1133">Transmembrane helix</keyword>
<dbReference type="SMART" id="SM00448">
    <property type="entry name" value="REC"/>
    <property type="match status" value="1"/>
</dbReference>
<dbReference type="EC" id="2.7.13.3" evidence="3"/>
<dbReference type="InterPro" id="IPR035965">
    <property type="entry name" value="PAS-like_dom_sf"/>
</dbReference>
<keyword evidence="5" id="KW-0808">Transferase</keyword>
<dbReference type="PANTHER" id="PTHR45339:SF5">
    <property type="entry name" value="HISTIDINE KINASE"/>
    <property type="match status" value="1"/>
</dbReference>
<evidence type="ECO:0000256" key="1">
    <source>
        <dbReference type="ARBA" id="ARBA00000085"/>
    </source>
</evidence>
<name>A0AAQ1GBS7_9BURK</name>
<evidence type="ECO:0000256" key="2">
    <source>
        <dbReference type="ARBA" id="ARBA00004370"/>
    </source>
</evidence>
<dbReference type="InterPro" id="IPR004358">
    <property type="entry name" value="Sig_transdc_His_kin-like_C"/>
</dbReference>
<gene>
    <name evidence="25" type="ORF">SAMN05216550_102164</name>
</gene>
<dbReference type="Gene3D" id="3.30.565.10">
    <property type="entry name" value="Histidine kinase-like ATPase, C-terminal domain"/>
    <property type="match status" value="1"/>
</dbReference>
<comment type="subcellular location">
    <subcellularLocation>
        <location evidence="2">Membrane</location>
    </subcellularLocation>
</comment>
<dbReference type="InterPro" id="IPR001638">
    <property type="entry name" value="Solute-binding_3/MltF_N"/>
</dbReference>
<dbReference type="SUPFAM" id="SSF47384">
    <property type="entry name" value="Homodimeric domain of signal transducing histidine kinase"/>
    <property type="match status" value="1"/>
</dbReference>
<dbReference type="SUPFAM" id="SSF55785">
    <property type="entry name" value="PYP-like sensor domain (PAS domain)"/>
    <property type="match status" value="2"/>
</dbReference>
<dbReference type="Pfam" id="PF00497">
    <property type="entry name" value="SBP_bac_3"/>
    <property type="match status" value="2"/>
</dbReference>
<dbReference type="InterPro" id="IPR036097">
    <property type="entry name" value="HisK_dim/P_sf"/>
</dbReference>
<dbReference type="Gene3D" id="3.40.50.2300">
    <property type="match status" value="1"/>
</dbReference>
<feature type="modified residue" description="Phosphohistidine" evidence="17">
    <location>
        <position position="1529"/>
    </location>
</feature>
<dbReference type="Pfam" id="PF02518">
    <property type="entry name" value="HATPase_c"/>
    <property type="match status" value="1"/>
</dbReference>
<keyword evidence="7" id="KW-0732">Signal</keyword>
<dbReference type="InterPro" id="IPR003661">
    <property type="entry name" value="HisK_dim/P_dom"/>
</dbReference>
<dbReference type="FunFam" id="1.10.287.130:FF:000004">
    <property type="entry name" value="Ethylene receptor 1"/>
    <property type="match status" value="1"/>
</dbReference>
<dbReference type="Pfam" id="PF00072">
    <property type="entry name" value="Response_reg"/>
    <property type="match status" value="1"/>
</dbReference>
<dbReference type="Pfam" id="PF00512">
    <property type="entry name" value="HisKA"/>
    <property type="match status" value="1"/>
</dbReference>
<feature type="domain" description="HPt" evidence="24">
    <location>
        <begin position="1490"/>
        <end position="1588"/>
    </location>
</feature>
<evidence type="ECO:0000256" key="16">
    <source>
        <dbReference type="ARBA" id="ARBA00070152"/>
    </source>
</evidence>
<dbReference type="InterPro" id="IPR008207">
    <property type="entry name" value="Sig_transdc_His_kin_Hpt_dom"/>
</dbReference>
<evidence type="ECO:0000256" key="14">
    <source>
        <dbReference type="ARBA" id="ARBA00023136"/>
    </source>
</evidence>
<evidence type="ECO:0000259" key="24">
    <source>
        <dbReference type="PROSITE" id="PS50894"/>
    </source>
</evidence>
<dbReference type="CDD" id="cd17546">
    <property type="entry name" value="REC_hyHK_CKI1_RcsC-like"/>
    <property type="match status" value="1"/>
</dbReference>
<dbReference type="InterPro" id="IPR036641">
    <property type="entry name" value="HPT_dom_sf"/>
</dbReference>
<dbReference type="GO" id="GO:0005886">
    <property type="term" value="C:plasma membrane"/>
    <property type="evidence" value="ECO:0007669"/>
    <property type="project" value="UniProtKB-SubCell"/>
</dbReference>
<keyword evidence="9" id="KW-0418">Kinase</keyword>
<protein>
    <recommendedName>
        <fullName evidence="16">Virulence sensor protein BvgS</fullName>
        <ecNumber evidence="3">2.7.13.3</ecNumber>
    </recommendedName>
</protein>
<evidence type="ECO:0000256" key="15">
    <source>
        <dbReference type="ARBA" id="ARBA00058004"/>
    </source>
</evidence>
<evidence type="ECO:0000256" key="19">
    <source>
        <dbReference type="SAM" id="MobiDB-lite"/>
    </source>
</evidence>
<dbReference type="SMART" id="SM00091">
    <property type="entry name" value="PAS"/>
    <property type="match status" value="1"/>
</dbReference>
<evidence type="ECO:0000256" key="8">
    <source>
        <dbReference type="ARBA" id="ARBA00022741"/>
    </source>
</evidence>
<dbReference type="SMART" id="SM00387">
    <property type="entry name" value="HATPase_c"/>
    <property type="match status" value="1"/>
</dbReference>
<keyword evidence="6 20" id="KW-0812">Transmembrane</keyword>
<dbReference type="SUPFAM" id="SSF53850">
    <property type="entry name" value="Periplasmic binding protein-like II"/>
    <property type="match status" value="2"/>
</dbReference>
<dbReference type="InterPro" id="IPR000014">
    <property type="entry name" value="PAS"/>
</dbReference>
<dbReference type="FunFam" id="3.30.565.10:FF:000010">
    <property type="entry name" value="Sensor histidine kinase RcsC"/>
    <property type="match status" value="1"/>
</dbReference>
<dbReference type="PROSITE" id="PS50894">
    <property type="entry name" value="HPT"/>
    <property type="match status" value="1"/>
</dbReference>
<evidence type="ECO:0000259" key="22">
    <source>
        <dbReference type="PROSITE" id="PS50110"/>
    </source>
</evidence>
<dbReference type="InterPro" id="IPR011006">
    <property type="entry name" value="CheY-like_superfamily"/>
</dbReference>
<dbReference type="PROSITE" id="PS50110">
    <property type="entry name" value="RESPONSE_REGULATORY"/>
    <property type="match status" value="1"/>
</dbReference>
<feature type="domain" description="Histidine kinase" evidence="21">
    <location>
        <begin position="901"/>
        <end position="1127"/>
    </location>
</feature>
<evidence type="ECO:0000259" key="21">
    <source>
        <dbReference type="PROSITE" id="PS50109"/>
    </source>
</evidence>
<dbReference type="SMART" id="SM00062">
    <property type="entry name" value="PBPb"/>
    <property type="match status" value="2"/>
</dbReference>
<evidence type="ECO:0000256" key="20">
    <source>
        <dbReference type="SAM" id="Phobius"/>
    </source>
</evidence>
<comment type="function">
    <text evidence="15">Member of the two-component regulatory system BvgS/BvgA. Phosphorylates BvgA via a four-step phosphorelay in response to environmental signals.</text>
</comment>
<proteinExistence type="predicted"/>
<dbReference type="PROSITE" id="PS50109">
    <property type="entry name" value="HIS_KIN"/>
    <property type="match status" value="1"/>
</dbReference>
<organism evidence="25 26">
    <name type="scientific">Paraburkholderia tropica</name>
    <dbReference type="NCBI Taxonomy" id="92647"/>
    <lineage>
        <taxon>Bacteria</taxon>
        <taxon>Pseudomonadati</taxon>
        <taxon>Pseudomonadota</taxon>
        <taxon>Betaproteobacteria</taxon>
        <taxon>Burkholderiales</taxon>
        <taxon>Burkholderiaceae</taxon>
        <taxon>Paraburkholderia</taxon>
    </lineage>
</organism>
<keyword evidence="4 18" id="KW-0597">Phosphoprotein</keyword>
<dbReference type="Proteomes" id="UP000183529">
    <property type="component" value="Unassembled WGS sequence"/>
</dbReference>
<comment type="catalytic activity">
    <reaction evidence="1">
        <text>ATP + protein L-histidine = ADP + protein N-phospho-L-histidine.</text>
        <dbReference type="EC" id="2.7.13.3"/>
    </reaction>
</comment>
<evidence type="ECO:0000256" key="12">
    <source>
        <dbReference type="ARBA" id="ARBA00023012"/>
    </source>
</evidence>
<dbReference type="NCBIfam" id="TIGR00229">
    <property type="entry name" value="sensory_box"/>
    <property type="match status" value="1"/>
</dbReference>
<reference evidence="25 26" key="1">
    <citation type="submission" date="2016-10" db="EMBL/GenBank/DDBJ databases">
        <authorList>
            <person name="Varghese N."/>
            <person name="Submissions S."/>
        </authorList>
    </citation>
    <scope>NUCLEOTIDE SEQUENCE [LARGE SCALE GENOMIC DNA]</scope>
    <source>
        <strain evidence="25 26">LMG 22274</strain>
    </source>
</reference>
<comment type="caution">
    <text evidence="25">The sequence shown here is derived from an EMBL/GenBank/DDBJ whole genome shotgun (WGS) entry which is preliminary data.</text>
</comment>
<dbReference type="Gene3D" id="1.10.287.130">
    <property type="match status" value="1"/>
</dbReference>
<evidence type="ECO:0000256" key="13">
    <source>
        <dbReference type="ARBA" id="ARBA00023026"/>
    </source>
</evidence>
<dbReference type="GO" id="GO:0005524">
    <property type="term" value="F:ATP binding"/>
    <property type="evidence" value="ECO:0007669"/>
    <property type="project" value="UniProtKB-KW"/>
</dbReference>
<dbReference type="SMART" id="SM00388">
    <property type="entry name" value="HisKA"/>
    <property type="match status" value="1"/>
</dbReference>
<dbReference type="Gene3D" id="1.20.120.160">
    <property type="entry name" value="HPT domain"/>
    <property type="match status" value="1"/>
</dbReference>
<evidence type="ECO:0000256" key="6">
    <source>
        <dbReference type="ARBA" id="ARBA00022692"/>
    </source>
</evidence>
<evidence type="ECO:0000313" key="25">
    <source>
        <dbReference type="EMBL" id="SEJ03354.1"/>
    </source>
</evidence>
<dbReference type="EMBL" id="FNZM01000002">
    <property type="protein sequence ID" value="SEJ03354.1"/>
    <property type="molecule type" value="Genomic_DNA"/>
</dbReference>
<dbReference type="PRINTS" id="PR00344">
    <property type="entry name" value="BCTRLSENSOR"/>
</dbReference>
<feature type="region of interest" description="Disordered" evidence="19">
    <location>
        <begin position="1348"/>
        <end position="1372"/>
    </location>
</feature>
<evidence type="ECO:0000313" key="26">
    <source>
        <dbReference type="Proteomes" id="UP000183529"/>
    </source>
</evidence>
<evidence type="ECO:0000256" key="11">
    <source>
        <dbReference type="ARBA" id="ARBA00022989"/>
    </source>
</evidence>
<keyword evidence="8" id="KW-0547">Nucleotide-binding</keyword>
<keyword evidence="13" id="KW-0843">Virulence</keyword>
<feature type="domain" description="PAS" evidence="23">
    <location>
        <begin position="614"/>
        <end position="686"/>
    </location>
</feature>
<feature type="compositionally biased region" description="Basic and acidic residues" evidence="19">
    <location>
        <begin position="1348"/>
        <end position="1369"/>
    </location>
</feature>
<dbReference type="InterPro" id="IPR001789">
    <property type="entry name" value="Sig_transdc_resp-reg_receiver"/>
</dbReference>
<feature type="domain" description="Response regulatory" evidence="22">
    <location>
        <begin position="1279"/>
        <end position="1422"/>
    </location>
</feature>
<dbReference type="SUPFAM" id="SSF52172">
    <property type="entry name" value="CheY-like"/>
    <property type="match status" value="1"/>
</dbReference>
<dbReference type="InterPro" id="IPR013656">
    <property type="entry name" value="PAS_4"/>
</dbReference>
<keyword evidence="10" id="KW-0067">ATP-binding</keyword>
<feature type="transmembrane region" description="Helical" evidence="20">
    <location>
        <begin position="40"/>
        <end position="60"/>
    </location>
</feature>
<dbReference type="PROSITE" id="PS50112">
    <property type="entry name" value="PAS"/>
    <property type="match status" value="1"/>
</dbReference>
<evidence type="ECO:0000256" key="17">
    <source>
        <dbReference type="PROSITE-ProRule" id="PRU00110"/>
    </source>
</evidence>
<feature type="modified residue" description="4-aspartylphosphate" evidence="18">
    <location>
        <position position="1328"/>
    </location>
</feature>
<dbReference type="CDD" id="cd01007">
    <property type="entry name" value="PBP2_BvgS_HisK_like"/>
    <property type="match status" value="2"/>
</dbReference>
<evidence type="ECO:0000256" key="4">
    <source>
        <dbReference type="ARBA" id="ARBA00022553"/>
    </source>
</evidence>
<evidence type="ECO:0000256" key="18">
    <source>
        <dbReference type="PROSITE-ProRule" id="PRU00169"/>
    </source>
</evidence>
<keyword evidence="12" id="KW-0902">Two-component regulatory system</keyword>
<evidence type="ECO:0000256" key="10">
    <source>
        <dbReference type="ARBA" id="ARBA00022840"/>
    </source>
</evidence>
<dbReference type="SUPFAM" id="SSF47226">
    <property type="entry name" value="Histidine-containing phosphotransfer domain, HPT domain"/>
    <property type="match status" value="1"/>
</dbReference>
<evidence type="ECO:0000256" key="3">
    <source>
        <dbReference type="ARBA" id="ARBA00012438"/>
    </source>
</evidence>
<dbReference type="PANTHER" id="PTHR45339">
    <property type="entry name" value="HYBRID SIGNAL TRANSDUCTION HISTIDINE KINASE J"/>
    <property type="match status" value="1"/>
</dbReference>
<dbReference type="Gene3D" id="3.30.450.20">
    <property type="entry name" value="PAS domain"/>
    <property type="match status" value="2"/>
</dbReference>
<dbReference type="SUPFAM" id="SSF55874">
    <property type="entry name" value="ATPase domain of HSP90 chaperone/DNA topoisomerase II/histidine kinase"/>
    <property type="match status" value="1"/>
</dbReference>
<sequence length="1588" mass="170248">MPTPPLLSTRVAQRCAWGSGARGGAIGMVIGMVVCQAAKLALALALAFCLAITLTTAFAAPARAQQVANANANSVAAGSQTASMPSRLVVGVLTGGWPPLEVLDEHALSGFSAEYLRLLVGPSVQLVPRVYPDMSALLAGACAGEVDVIMSIARVPQRERCLAFTVPYLSGGSAFVTRAGNEAVATTASRLAHARIAVEKGYVLEAMLRERFPQATLVTFANTGAALHAVAHGAADVYAGFAPVVRYQLSFDDYAGLRVAFEVRVNVRELRFGVPVSKIALRDRLNVLASGVRPAAATALQARWLDGHPAAGADDAQTTGAQRVPPFTLDARERAWLAALPPLKVGFDADWLPFSAMAARDGATGMANDYLDYLSRTLGVTFTRVPVANWLGVDAPFRRGDFALLAAATDEGVLSEGTRYTQAYERYPLVIVGRRDEPMSRGLKDYATRRVVLSPHAPPSSLLFGSAVPAQIVRAPTLEAGLALVERNQADVLIGNAAALDGPLSARYLETLKVLGATGIDASTAFAVRGDLTPLVTLIDRALDAMSPFEQQQIRNRWTAAATERGGGWSVNALRLLPLLIVFGVVLLVTLRAHALLQREMRRRRRAEQVLAKQVELQDTMMEMIPYPLGARDLDNRYLAVNRAYEEVTGLSRGEVLGRTGATVAAWGAENSERVDDLYRKALETGESQRVELAFEGPGASGAAGQCAGAEREKRHGIFWTRLCRDVHDAPFCVLGTMIDITDIRRAEMRARESERLLSDVTGSLPVIVFQLRRHADGHYAFPYLAGDTQGPLGDSAAELMRANALDLSRVDSRDRARLAAKLERSARRLAPVNTEFRFECTPAPLWVRAEFVPRRVENGAVVWSGYAVDASVEHARADELARARDLAEAASRAKDDFLAMMSHEIRTPMNGVLGLVEVLERTPLNPDQHQMVGMVHESAGALLQILDDLLDYSKIQAGRLVIDSEPFDVRELVDNAVGLLAGRAHEKGLRMRVDVEPGVAAQLRGDSGRLRQILFNLLSNAIKFTPHGEVSVGVAAQNLAHAADAPARQRVTLSVSDTGIGIAPQAQAQLFEPFVQAETSTTRRFGGTGLGLTICRKLAALMDGTLELQSELGRGTRLALHIDLPVETLAVQANGVRGKRALVVCDDGGVAGALMHFGVSLGMEMTRLEPGARPLRALRTMVKRGGVDLVFASEALAGALEGQGVPLLRLTENPKPSGYRVAENGVRVSINPLSWRGLSAACAMALSGLPNVAVRPADASESGLAAPDREKERAAGRLILVAEDHPVNQELIRHQLALLGFACDVVDDGAQALEALASERYGCLITDCHMPNVSGYDLARRVRELEGERGGRGERGGEGGREGSRKTADAPASAAARLPILGITANTAPENVRLCYEAGMDDCLIKPTRVATLREHLARWFGAEGVHRAAEASAERGAACPHRAQRDDCAGCATSAECQVSAADSGATGSGTRELEPLDLAHMIQVWGSEATVKTLLASFVSAVRDDLDALPPLLEDVDIAGLRDWHHRLAGAVGVLQYPALLAVLETYRRHMNSHTAEQLREEGFELIRTCHALLDNIEQQAALLA</sequence>
<evidence type="ECO:0000259" key="23">
    <source>
        <dbReference type="PROSITE" id="PS50112"/>
    </source>
</evidence>
<keyword evidence="14 20" id="KW-0472">Membrane</keyword>
<dbReference type="InterPro" id="IPR005467">
    <property type="entry name" value="His_kinase_dom"/>
</dbReference>
<dbReference type="Pfam" id="PF08448">
    <property type="entry name" value="PAS_4"/>
    <property type="match status" value="1"/>
</dbReference>
<dbReference type="Gene3D" id="3.40.190.10">
    <property type="entry name" value="Periplasmic binding protein-like II"/>
    <property type="match status" value="4"/>
</dbReference>